<dbReference type="InterPro" id="IPR013597">
    <property type="entry name" value="Mat_intron_G2"/>
</dbReference>
<dbReference type="Pfam" id="PF01844">
    <property type="entry name" value="HNH"/>
    <property type="match status" value="1"/>
</dbReference>
<dbReference type="InterPro" id="IPR025960">
    <property type="entry name" value="RVT_N"/>
</dbReference>
<keyword evidence="3" id="KW-0614">Plasmid</keyword>
<dbReference type="Gene3D" id="1.10.30.50">
    <property type="match status" value="1"/>
</dbReference>
<dbReference type="InterPro" id="IPR043128">
    <property type="entry name" value="Rev_trsase/Diguanyl_cyclase"/>
</dbReference>
<dbReference type="CDD" id="cd00085">
    <property type="entry name" value="HNHc"/>
    <property type="match status" value="1"/>
</dbReference>
<dbReference type="InterPro" id="IPR030931">
    <property type="entry name" value="Group_II_RT_mat"/>
</dbReference>
<dbReference type="PROSITE" id="PS50878">
    <property type="entry name" value="RT_POL"/>
    <property type="match status" value="1"/>
</dbReference>
<geneLocation type="plasmid" evidence="3 4">
    <name>pHALHY01</name>
</geneLocation>
<dbReference type="InterPro" id="IPR000477">
    <property type="entry name" value="RT_dom"/>
</dbReference>
<proteinExistence type="inferred from homology"/>
<evidence type="ECO:0000313" key="4">
    <source>
        <dbReference type="Proteomes" id="UP000008461"/>
    </source>
</evidence>
<keyword evidence="3" id="KW-0808">Transferase</keyword>
<dbReference type="Gene3D" id="3.30.70.270">
    <property type="match status" value="1"/>
</dbReference>
<dbReference type="InterPro" id="IPR002711">
    <property type="entry name" value="HNH"/>
</dbReference>
<dbReference type="AlphaFoldDB" id="F4L7M9"/>
<dbReference type="Pfam" id="PF08388">
    <property type="entry name" value="GIIM"/>
    <property type="match status" value="1"/>
</dbReference>
<dbReference type="EMBL" id="CP002692">
    <property type="protein sequence ID" value="AEE54387.1"/>
    <property type="molecule type" value="Genomic_DNA"/>
</dbReference>
<dbReference type="HOGENOM" id="CLU_013584_15_4_10"/>
<dbReference type="InterPro" id="IPR043502">
    <property type="entry name" value="DNA/RNA_pol_sf"/>
</dbReference>
<dbReference type="Pfam" id="PF00078">
    <property type="entry name" value="RVT_1"/>
    <property type="match status" value="1"/>
</dbReference>
<keyword evidence="3" id="KW-0548">Nucleotidyltransferase</keyword>
<dbReference type="SUPFAM" id="SSF56672">
    <property type="entry name" value="DNA/RNA polymerases"/>
    <property type="match status" value="1"/>
</dbReference>
<name>F4L7M9_HALH1</name>
<protein>
    <submittedName>
        <fullName evidence="3">RNA-directed DNA polymerase (Reverse transcriptase)</fullName>
    </submittedName>
</protein>
<dbReference type="GO" id="GO:0003964">
    <property type="term" value="F:RNA-directed DNA polymerase activity"/>
    <property type="evidence" value="ECO:0007669"/>
    <property type="project" value="UniProtKB-KW"/>
</dbReference>
<reference evidence="3 4" key="1">
    <citation type="journal article" date="2011" name="Stand. Genomic Sci.">
        <title>Complete genome sequence of Haliscomenobacter hydrossis type strain (O).</title>
        <authorList>
            <consortium name="US DOE Joint Genome Institute (JGI-PGF)"/>
            <person name="Daligault H."/>
            <person name="Lapidus A."/>
            <person name="Zeytun A."/>
            <person name="Nolan M."/>
            <person name="Lucas S."/>
            <person name="Del Rio T.G."/>
            <person name="Tice H."/>
            <person name="Cheng J.F."/>
            <person name="Tapia R."/>
            <person name="Han C."/>
            <person name="Goodwin L."/>
            <person name="Pitluck S."/>
            <person name="Liolios K."/>
            <person name="Pagani I."/>
            <person name="Ivanova N."/>
            <person name="Huntemann M."/>
            <person name="Mavromatis K."/>
            <person name="Mikhailova N."/>
            <person name="Pati A."/>
            <person name="Chen A."/>
            <person name="Palaniappan K."/>
            <person name="Land M."/>
            <person name="Hauser L."/>
            <person name="Brambilla E.M."/>
            <person name="Rohde M."/>
            <person name="Verbarg S."/>
            <person name="Goker M."/>
            <person name="Bristow J."/>
            <person name="Eisen J.A."/>
            <person name="Markowitz V."/>
            <person name="Hugenholtz P."/>
            <person name="Kyrpides N.C."/>
            <person name="Klenk H.P."/>
            <person name="Woyke T."/>
        </authorList>
    </citation>
    <scope>NUCLEOTIDE SEQUENCE [LARGE SCALE GENOMIC DNA]</scope>
    <source>
        <strain evidence="4">ATCC 27775 / DSM 1100 / LMG 10767 / O</strain>
        <plasmid evidence="4">Plasmid pHALHY01</plasmid>
    </source>
</reference>
<evidence type="ECO:0000313" key="3">
    <source>
        <dbReference type="EMBL" id="AEE54387.1"/>
    </source>
</evidence>
<dbReference type="Proteomes" id="UP000008461">
    <property type="component" value="Plasmid pHALHY01"/>
</dbReference>
<dbReference type="SMART" id="SM00507">
    <property type="entry name" value="HNHc"/>
    <property type="match status" value="1"/>
</dbReference>
<dbReference type="NCBIfam" id="TIGR04416">
    <property type="entry name" value="group_II_RT_mat"/>
    <property type="match status" value="1"/>
</dbReference>
<organism evidence="3 4">
    <name type="scientific">Haliscomenobacter hydrossis (strain ATCC 27775 / DSM 1100 / LMG 10767 / O)</name>
    <dbReference type="NCBI Taxonomy" id="760192"/>
    <lineage>
        <taxon>Bacteria</taxon>
        <taxon>Pseudomonadati</taxon>
        <taxon>Bacteroidota</taxon>
        <taxon>Saprospiria</taxon>
        <taxon>Saprospirales</taxon>
        <taxon>Haliscomenobacteraceae</taxon>
        <taxon>Haliscomenobacter</taxon>
    </lineage>
</organism>
<keyword evidence="3" id="KW-0695">RNA-directed DNA polymerase</keyword>
<dbReference type="PANTHER" id="PTHR34047:SF10">
    <property type="entry name" value="GROUP II INTRON-ASSOCIATED OPEN READING FRAME"/>
    <property type="match status" value="1"/>
</dbReference>
<sequence length="576" mass="66896">MLKETKQMTDEIPISNGAVSYEAAGWYAIDWQKAHQNVKRLQARIVKATQENRWGKVKALQHLLTRSYSAKALAVKRVTENTGKRTSGVDKQLWDTPNRKVTAIQELRQRGYQSAPLRRIYIPKSNGKQRPLSIPTMKDRAMQALYLMALEPVAETNADPNSYGFRKERATIDAVESCFKYLSQRYAPQWILEGDIKSCFDKISHEWLLQHIPMEKSILRKWLKAGFMEKGMLFPTQEGTPQGGIISPVLANMALDGLEKALKGHFTKNRGICPKVYVVRYADDFIVTGVSRELLEQHVKPFIEAFLKERGLELSQEKTKLTSIQEGFDFLGRNFRKYNGKLIIKPSKKNFQSFLDKVKKVIKHNKAVSSADLIAYLNPKIRGWSVFHQHTCSSKTFRTVDAQIFWAIWKWALRRHPRKGKRWIKAKYFRPYANRQWVFTGQATKRDGRIIYPRIYFASDVKIKRHIKIRGAANPFDLTWEVYFEKRIADKMRKALQGRKQLIYLWNEQKGICPICQQRITTETGWHNHHIVWRVHGGKDTSDNRILLHPDCHRKVHQLGLTVVKSRRSQSGVIEA</sequence>
<gene>
    <name evidence="3" type="ordered locus">Halhy_6571</name>
</gene>
<dbReference type="Pfam" id="PF13655">
    <property type="entry name" value="RVT_N"/>
    <property type="match status" value="1"/>
</dbReference>
<dbReference type="RefSeq" id="WP_013768904.1">
    <property type="nucleotide sequence ID" value="NC_015511.1"/>
</dbReference>
<dbReference type="CDD" id="cd01651">
    <property type="entry name" value="RT_G2_intron"/>
    <property type="match status" value="1"/>
</dbReference>
<accession>F4L7M9</accession>
<comment type="similarity">
    <text evidence="1">Belongs to the bacterial reverse transcriptase family.</text>
</comment>
<dbReference type="GO" id="GO:0004519">
    <property type="term" value="F:endonuclease activity"/>
    <property type="evidence" value="ECO:0007669"/>
    <property type="project" value="InterPro"/>
</dbReference>
<dbReference type="InterPro" id="IPR051083">
    <property type="entry name" value="GrpII_Intron_Splice-Mob/Def"/>
</dbReference>
<keyword evidence="4" id="KW-1185">Reference proteome</keyword>
<dbReference type="PANTHER" id="PTHR34047">
    <property type="entry name" value="NUCLEAR INTRON MATURASE 1, MITOCHONDRIAL-RELATED"/>
    <property type="match status" value="1"/>
</dbReference>
<feature type="domain" description="Reverse transcriptase" evidence="2">
    <location>
        <begin position="103"/>
        <end position="335"/>
    </location>
</feature>
<evidence type="ECO:0000259" key="2">
    <source>
        <dbReference type="PROSITE" id="PS50878"/>
    </source>
</evidence>
<dbReference type="InterPro" id="IPR003615">
    <property type="entry name" value="HNH_nuc"/>
</dbReference>
<dbReference type="KEGG" id="hhy:Halhy_6571"/>
<dbReference type="GO" id="GO:0008270">
    <property type="term" value="F:zinc ion binding"/>
    <property type="evidence" value="ECO:0007669"/>
    <property type="project" value="InterPro"/>
</dbReference>
<reference key="2">
    <citation type="submission" date="2011-04" db="EMBL/GenBank/DDBJ databases">
        <title>Complete sequence of plasmid 1 of Haliscomenobacter hydrossis DSM 1100.</title>
        <authorList>
            <consortium name="US DOE Joint Genome Institute (JGI-PGF)"/>
            <person name="Lucas S."/>
            <person name="Han J."/>
            <person name="Lapidus A."/>
            <person name="Bruce D."/>
            <person name="Goodwin L."/>
            <person name="Pitluck S."/>
            <person name="Peters L."/>
            <person name="Kyrpides N."/>
            <person name="Mavromatis K."/>
            <person name="Ivanova N."/>
            <person name="Ovchinnikova G."/>
            <person name="Pagani I."/>
            <person name="Daligault H."/>
            <person name="Detter J.C."/>
            <person name="Han C."/>
            <person name="Land M."/>
            <person name="Hauser L."/>
            <person name="Markowitz V."/>
            <person name="Cheng J.-F."/>
            <person name="Hugenholtz P."/>
            <person name="Woyke T."/>
            <person name="Wu D."/>
            <person name="Verbarg S."/>
            <person name="Frueling A."/>
            <person name="Brambilla E."/>
            <person name="Klenk H.-P."/>
            <person name="Eisen J.A."/>
        </authorList>
    </citation>
    <scope>NUCLEOTIDE SEQUENCE</scope>
    <source>
        <strain>DSM 1100</strain>
    </source>
</reference>
<dbReference type="GO" id="GO:0003676">
    <property type="term" value="F:nucleic acid binding"/>
    <property type="evidence" value="ECO:0007669"/>
    <property type="project" value="InterPro"/>
</dbReference>
<evidence type="ECO:0000256" key="1">
    <source>
        <dbReference type="ARBA" id="ARBA00034120"/>
    </source>
</evidence>